<dbReference type="OrthoDB" id="2507562at2759"/>
<feature type="non-terminal residue" evidence="2">
    <location>
        <position position="1"/>
    </location>
</feature>
<sequence>WLDGDGNLIDEERVVETLDSASDYEQGLAQLDSWDKTVVQKLQKLAESGSRKNDAPSKKRKCKASKLPCLTTSDTPTPVGKKPMKLAESRKKENATLKQRIEILDWHNANGRVQKKTASHFHAIYPSLKIKQPLVS</sequence>
<dbReference type="InParanoid" id="A0A0D0CR46"/>
<keyword evidence="3" id="KW-1185">Reference proteome</keyword>
<proteinExistence type="predicted"/>
<dbReference type="Proteomes" id="UP000054538">
    <property type="component" value="Unassembled WGS sequence"/>
</dbReference>
<name>A0A0D0CR46_9AGAM</name>
<reference evidence="3" key="2">
    <citation type="submission" date="2015-01" db="EMBL/GenBank/DDBJ databases">
        <title>Evolutionary Origins and Diversification of the Mycorrhizal Mutualists.</title>
        <authorList>
            <consortium name="DOE Joint Genome Institute"/>
            <consortium name="Mycorrhizal Genomics Consortium"/>
            <person name="Kohler A."/>
            <person name="Kuo A."/>
            <person name="Nagy L.G."/>
            <person name="Floudas D."/>
            <person name="Copeland A."/>
            <person name="Barry K.W."/>
            <person name="Cichocki N."/>
            <person name="Veneault-Fourrey C."/>
            <person name="LaButti K."/>
            <person name="Lindquist E.A."/>
            <person name="Lipzen A."/>
            <person name="Lundell T."/>
            <person name="Morin E."/>
            <person name="Murat C."/>
            <person name="Riley R."/>
            <person name="Ohm R."/>
            <person name="Sun H."/>
            <person name="Tunlid A."/>
            <person name="Henrissat B."/>
            <person name="Grigoriev I.V."/>
            <person name="Hibbett D.S."/>
            <person name="Martin F."/>
        </authorList>
    </citation>
    <scope>NUCLEOTIDE SEQUENCE [LARGE SCALE GENOMIC DNA]</scope>
    <source>
        <strain evidence="3">Ve08.2h10</strain>
    </source>
</reference>
<organism evidence="2 3">
    <name type="scientific">Paxillus rubicundulus Ve08.2h10</name>
    <dbReference type="NCBI Taxonomy" id="930991"/>
    <lineage>
        <taxon>Eukaryota</taxon>
        <taxon>Fungi</taxon>
        <taxon>Dikarya</taxon>
        <taxon>Basidiomycota</taxon>
        <taxon>Agaricomycotina</taxon>
        <taxon>Agaricomycetes</taxon>
        <taxon>Agaricomycetidae</taxon>
        <taxon>Boletales</taxon>
        <taxon>Paxilineae</taxon>
        <taxon>Paxillaceae</taxon>
        <taxon>Paxillus</taxon>
    </lineage>
</organism>
<dbReference type="AlphaFoldDB" id="A0A0D0CR46"/>
<evidence type="ECO:0000313" key="2">
    <source>
        <dbReference type="EMBL" id="KIK77843.1"/>
    </source>
</evidence>
<gene>
    <name evidence="2" type="ORF">PAXRUDRAFT_42126</name>
</gene>
<evidence type="ECO:0000313" key="3">
    <source>
        <dbReference type="Proteomes" id="UP000054538"/>
    </source>
</evidence>
<dbReference type="HOGENOM" id="CLU_018294_4_1_1"/>
<dbReference type="EMBL" id="KN826813">
    <property type="protein sequence ID" value="KIK77843.1"/>
    <property type="molecule type" value="Genomic_DNA"/>
</dbReference>
<protein>
    <submittedName>
        <fullName evidence="2">Uncharacterized protein</fullName>
    </submittedName>
</protein>
<feature type="region of interest" description="Disordered" evidence="1">
    <location>
        <begin position="45"/>
        <end position="92"/>
    </location>
</feature>
<reference evidence="2 3" key="1">
    <citation type="submission" date="2014-04" db="EMBL/GenBank/DDBJ databases">
        <authorList>
            <consortium name="DOE Joint Genome Institute"/>
            <person name="Kuo A."/>
            <person name="Kohler A."/>
            <person name="Jargeat P."/>
            <person name="Nagy L.G."/>
            <person name="Floudas D."/>
            <person name="Copeland A."/>
            <person name="Barry K.W."/>
            <person name="Cichocki N."/>
            <person name="Veneault-Fourrey C."/>
            <person name="LaButti K."/>
            <person name="Lindquist E.A."/>
            <person name="Lipzen A."/>
            <person name="Lundell T."/>
            <person name="Morin E."/>
            <person name="Murat C."/>
            <person name="Sun H."/>
            <person name="Tunlid A."/>
            <person name="Henrissat B."/>
            <person name="Grigoriev I.V."/>
            <person name="Hibbett D.S."/>
            <person name="Martin F."/>
            <person name="Nordberg H.P."/>
            <person name="Cantor M.N."/>
            <person name="Hua S.X."/>
        </authorList>
    </citation>
    <scope>NUCLEOTIDE SEQUENCE [LARGE SCALE GENOMIC DNA]</scope>
    <source>
        <strain evidence="2 3">Ve08.2h10</strain>
    </source>
</reference>
<feature type="non-terminal residue" evidence="2">
    <location>
        <position position="136"/>
    </location>
</feature>
<evidence type="ECO:0000256" key="1">
    <source>
        <dbReference type="SAM" id="MobiDB-lite"/>
    </source>
</evidence>
<accession>A0A0D0CR46</accession>